<feature type="transmembrane region" description="Helical" evidence="6">
    <location>
        <begin position="53"/>
        <end position="71"/>
    </location>
</feature>
<dbReference type="Proteomes" id="UP000248745">
    <property type="component" value="Unassembled WGS sequence"/>
</dbReference>
<feature type="transmembrane region" description="Helical" evidence="6">
    <location>
        <begin position="404"/>
        <end position="425"/>
    </location>
</feature>
<feature type="transmembrane region" description="Helical" evidence="6">
    <location>
        <begin position="172"/>
        <end position="190"/>
    </location>
</feature>
<feature type="transmembrane region" description="Helical" evidence="6">
    <location>
        <begin position="496"/>
        <end position="515"/>
    </location>
</feature>
<accession>A0A2W2AQP2</accession>
<dbReference type="RefSeq" id="WP_110996936.1">
    <property type="nucleotide sequence ID" value="NZ_QKTW01000002.1"/>
</dbReference>
<feature type="transmembrane region" description="Helical" evidence="6">
    <location>
        <begin position="142"/>
        <end position="160"/>
    </location>
</feature>
<evidence type="ECO:0000313" key="8">
    <source>
        <dbReference type="Proteomes" id="UP000248745"/>
    </source>
</evidence>
<comment type="subcellular location">
    <subcellularLocation>
        <location evidence="1">Membrane</location>
        <topology evidence="1">Multi-pass membrane protein</topology>
    </subcellularLocation>
</comment>
<protein>
    <submittedName>
        <fullName evidence="7">Beta-carotene 15,15'-monooxygenase</fullName>
    </submittedName>
</protein>
<comment type="caution">
    <text evidence="7">The sequence shown here is derived from an EMBL/GenBank/DDBJ whole genome shotgun (WGS) entry which is preliminary data.</text>
</comment>
<gene>
    <name evidence="7" type="ORF">DN068_00590</name>
</gene>
<dbReference type="GO" id="GO:0016020">
    <property type="term" value="C:membrane"/>
    <property type="evidence" value="ECO:0007669"/>
    <property type="project" value="UniProtKB-SubCell"/>
</dbReference>
<keyword evidence="3 6" id="KW-0812">Transmembrane</keyword>
<evidence type="ECO:0000256" key="2">
    <source>
        <dbReference type="ARBA" id="ARBA00022448"/>
    </source>
</evidence>
<feature type="transmembrane region" description="Helical" evidence="6">
    <location>
        <begin position="112"/>
        <end position="130"/>
    </location>
</feature>
<dbReference type="Pfam" id="PF07690">
    <property type="entry name" value="MFS_1"/>
    <property type="match status" value="1"/>
</dbReference>
<feature type="transmembrane region" description="Helical" evidence="6">
    <location>
        <begin position="211"/>
        <end position="233"/>
    </location>
</feature>
<keyword evidence="4 6" id="KW-1133">Transmembrane helix</keyword>
<feature type="transmembrane region" description="Helical" evidence="6">
    <location>
        <begin position="312"/>
        <end position="333"/>
    </location>
</feature>
<dbReference type="InterPro" id="IPR036259">
    <property type="entry name" value="MFS_trans_sf"/>
</dbReference>
<dbReference type="GO" id="GO:0004497">
    <property type="term" value="F:monooxygenase activity"/>
    <property type="evidence" value="ECO:0007669"/>
    <property type="project" value="UniProtKB-KW"/>
</dbReference>
<dbReference type="InterPro" id="IPR011701">
    <property type="entry name" value="MFS"/>
</dbReference>
<keyword evidence="7" id="KW-0503">Monooxygenase</keyword>
<feature type="transmembrane region" description="Helical" evidence="6">
    <location>
        <begin position="277"/>
        <end position="300"/>
    </location>
</feature>
<proteinExistence type="predicted"/>
<dbReference type="AlphaFoldDB" id="A0A2W2AQP2"/>
<keyword evidence="8" id="KW-1185">Reference proteome</keyword>
<dbReference type="PANTHER" id="PTHR42718">
    <property type="entry name" value="MAJOR FACILITATOR SUPERFAMILY MULTIDRUG TRANSPORTER MFSC"/>
    <property type="match status" value="1"/>
</dbReference>
<feature type="transmembrane region" description="Helical" evidence="6">
    <location>
        <begin position="340"/>
        <end position="359"/>
    </location>
</feature>
<keyword evidence="7" id="KW-0560">Oxidoreductase</keyword>
<feature type="transmembrane region" description="Helical" evidence="6">
    <location>
        <begin position="83"/>
        <end position="106"/>
    </location>
</feature>
<evidence type="ECO:0000256" key="6">
    <source>
        <dbReference type="SAM" id="Phobius"/>
    </source>
</evidence>
<feature type="transmembrane region" description="Helical" evidence="6">
    <location>
        <begin position="371"/>
        <end position="392"/>
    </location>
</feature>
<keyword evidence="5 6" id="KW-0472">Membrane</keyword>
<dbReference type="PANTHER" id="PTHR42718:SF9">
    <property type="entry name" value="MAJOR FACILITATOR SUPERFAMILY MULTIDRUG TRANSPORTER MFSC"/>
    <property type="match status" value="1"/>
</dbReference>
<dbReference type="EMBL" id="QKTW01000002">
    <property type="protein sequence ID" value="PZF74730.1"/>
    <property type="molecule type" value="Genomic_DNA"/>
</dbReference>
<dbReference type="Gene3D" id="1.20.1250.20">
    <property type="entry name" value="MFS general substrate transporter like domains"/>
    <property type="match status" value="1"/>
</dbReference>
<dbReference type="SUPFAM" id="SSF103473">
    <property type="entry name" value="MFS general substrate transporter"/>
    <property type="match status" value="1"/>
</dbReference>
<name>A0A2W2AQP2_9BACT</name>
<sequence length="529" mass="60838">MGSSFPVFKDWVPRWLAKIILFSVFLPSLVLFFLPLSNINAAAGYYGSEPADIQFAVALFYAGYVGFYCLERRFFSYLAAKEYFIVFTFLQMLTAFICYETQSLYILFPVRFLQGMLFASTVNLSLSLMFARLKKERSREIAYSVFFGMLLCTMPFNNFVTADLIDAFNFNIVYKCAVFSYIPGLVLILISMNNIRLNIRFPLYKLDWQSFVMYSVGLCLLGYILIFGQEYYWLEDARIRNSVVTIVLLALFFALRQRSMKRAYLDLKIFQFRNFKAGILLLFIMYLCRFASGITNSFFAEVLKFDPQHVSYMNLLNIAGLVTGVIISCCLTLQQKPIRYSWLPGFLFLMLFHAIMFFLFDTEANPDTFFIPLFMQGMGVGMIMVPTIIYIISSVPVHMAPSAAAAGLAIRYFGFIVSIAVMNYFELYERGYHFNVFREKLTNVDLSAKKAIAVNAHKMHALGISKTPSVKMAQKLLVGAVNSQTRIRYAMDYYEAMTFLMLATMILIILFPYLNRTSVYLRARRLSPA</sequence>
<evidence type="ECO:0000256" key="3">
    <source>
        <dbReference type="ARBA" id="ARBA00022692"/>
    </source>
</evidence>
<feature type="transmembrane region" description="Helical" evidence="6">
    <location>
        <begin position="12"/>
        <end position="33"/>
    </location>
</feature>
<organism evidence="7 8">
    <name type="scientific">Taibaiella soli</name>
    <dbReference type="NCBI Taxonomy" id="1649169"/>
    <lineage>
        <taxon>Bacteria</taxon>
        <taxon>Pseudomonadati</taxon>
        <taxon>Bacteroidota</taxon>
        <taxon>Chitinophagia</taxon>
        <taxon>Chitinophagales</taxon>
        <taxon>Chitinophagaceae</taxon>
        <taxon>Taibaiella</taxon>
    </lineage>
</organism>
<feature type="transmembrane region" description="Helical" evidence="6">
    <location>
        <begin position="239"/>
        <end position="256"/>
    </location>
</feature>
<dbReference type="OrthoDB" id="622032at2"/>
<evidence type="ECO:0000256" key="1">
    <source>
        <dbReference type="ARBA" id="ARBA00004141"/>
    </source>
</evidence>
<dbReference type="GO" id="GO:0022857">
    <property type="term" value="F:transmembrane transporter activity"/>
    <property type="evidence" value="ECO:0007669"/>
    <property type="project" value="InterPro"/>
</dbReference>
<evidence type="ECO:0000256" key="4">
    <source>
        <dbReference type="ARBA" id="ARBA00022989"/>
    </source>
</evidence>
<keyword evidence="2" id="KW-0813">Transport</keyword>
<reference evidence="7 8" key="1">
    <citation type="submission" date="2018-06" db="EMBL/GenBank/DDBJ databases">
        <title>Mucibacter soli gen. nov., sp. nov., a new member of the family Chitinophagaceae producing mucin.</title>
        <authorList>
            <person name="Kim M.-K."/>
            <person name="Park S."/>
            <person name="Kim T.-S."/>
            <person name="Joung Y."/>
            <person name="Han J.-H."/>
            <person name="Kim S.B."/>
        </authorList>
    </citation>
    <scope>NUCLEOTIDE SEQUENCE [LARGE SCALE GENOMIC DNA]</scope>
    <source>
        <strain evidence="7 8">R1-15</strain>
    </source>
</reference>
<evidence type="ECO:0000256" key="5">
    <source>
        <dbReference type="ARBA" id="ARBA00023136"/>
    </source>
</evidence>
<evidence type="ECO:0000313" key="7">
    <source>
        <dbReference type="EMBL" id="PZF74730.1"/>
    </source>
</evidence>